<dbReference type="RefSeq" id="WP_269414312.1">
    <property type="nucleotide sequence ID" value="NZ_JAPWGL010000001.1"/>
</dbReference>
<gene>
    <name evidence="1" type="ORF">O0931_04305</name>
</gene>
<reference evidence="1" key="1">
    <citation type="submission" date="2022-12" db="EMBL/GenBank/DDBJ databases">
        <title>Genome sequence of SJ11.</title>
        <authorList>
            <person name="Woo H."/>
        </authorList>
    </citation>
    <scope>NUCLEOTIDE SEQUENCE</scope>
    <source>
        <strain evidence="1">SJ11</strain>
    </source>
</reference>
<dbReference type="Proteomes" id="UP001144341">
    <property type="component" value="Unassembled WGS sequence"/>
</dbReference>
<evidence type="ECO:0008006" key="3">
    <source>
        <dbReference type="Google" id="ProtNLM"/>
    </source>
</evidence>
<proteinExistence type="predicted"/>
<comment type="caution">
    <text evidence="1">The sequence shown here is derived from an EMBL/GenBank/DDBJ whole genome shotgun (WGS) entry which is preliminary data.</text>
</comment>
<keyword evidence="2" id="KW-1185">Reference proteome</keyword>
<accession>A0ABT4KUS5</accession>
<organism evidence="1 2">
    <name type="scientific">Pedobacter rhodius</name>
    <dbReference type="NCBI Taxonomy" id="3004098"/>
    <lineage>
        <taxon>Bacteria</taxon>
        <taxon>Pseudomonadati</taxon>
        <taxon>Bacteroidota</taxon>
        <taxon>Sphingobacteriia</taxon>
        <taxon>Sphingobacteriales</taxon>
        <taxon>Sphingobacteriaceae</taxon>
        <taxon>Pedobacter</taxon>
    </lineage>
</organism>
<evidence type="ECO:0000313" key="1">
    <source>
        <dbReference type="EMBL" id="MCZ4222511.1"/>
    </source>
</evidence>
<protein>
    <recommendedName>
        <fullName evidence="3">Mor transcription activator domain-containing protein</fullName>
    </recommendedName>
</protein>
<name>A0ABT4KUS5_9SPHI</name>
<sequence length="106" mass="11824">MQDKNVHIEVLEQLAAGVDPATGEVFPIDSPYGQAQVIRALRFALSELKALAQKGNQGQPWTTEEDKVLLKQFNQGTKIIELATLHNRSYNAIKARLIKLGELQQK</sequence>
<evidence type="ECO:0000313" key="2">
    <source>
        <dbReference type="Proteomes" id="UP001144341"/>
    </source>
</evidence>
<dbReference type="EMBL" id="JAPWGL010000001">
    <property type="protein sequence ID" value="MCZ4222511.1"/>
    <property type="molecule type" value="Genomic_DNA"/>
</dbReference>